<feature type="domain" description="DDE-1" evidence="1">
    <location>
        <begin position="108"/>
        <end position="216"/>
    </location>
</feature>
<reference evidence="3" key="1">
    <citation type="submission" date="2017-03" db="EMBL/GenBank/DDBJ databases">
        <title>Phytopthora megakarya and P. palmivora, two closely related causual agents of cacao black pod achieved similar genome size and gene model numbers by different mechanisms.</title>
        <authorList>
            <person name="Ali S."/>
            <person name="Shao J."/>
            <person name="Larry D.J."/>
            <person name="Kronmiller B."/>
            <person name="Shen D."/>
            <person name="Strem M.D."/>
            <person name="Melnick R.L."/>
            <person name="Guiltinan M.J."/>
            <person name="Tyler B.M."/>
            <person name="Meinhardt L.W."/>
            <person name="Bailey B.A."/>
        </authorList>
    </citation>
    <scope>NUCLEOTIDE SEQUENCE [LARGE SCALE GENOMIC DNA]</scope>
    <source>
        <strain evidence="3">zdho120</strain>
    </source>
</reference>
<organism evidence="2 3">
    <name type="scientific">Phytophthora megakarya</name>
    <dbReference type="NCBI Taxonomy" id="4795"/>
    <lineage>
        <taxon>Eukaryota</taxon>
        <taxon>Sar</taxon>
        <taxon>Stramenopiles</taxon>
        <taxon>Oomycota</taxon>
        <taxon>Peronosporomycetes</taxon>
        <taxon>Peronosporales</taxon>
        <taxon>Peronosporaceae</taxon>
        <taxon>Phytophthora</taxon>
    </lineage>
</organism>
<dbReference type="AlphaFoldDB" id="A0A225VZG1"/>
<dbReference type="InterPro" id="IPR004875">
    <property type="entry name" value="DDE_SF_endonuclease_dom"/>
</dbReference>
<sequence>MAGQLSRGKEGSVYSLSASPKVAPTFCVPARLRAAHSARFEGIYFDAPPGKYWRKGQILSHNGSKKALGCLTVMKQVFTLMHRREKYWRKGQILSDNGSKKALGWIDAVCTIRADGFKLPLLFISCGEPNGTIEKVELPTYPKGHVYTVQTKAWMDSRVWKLYLRSLLQQHITRSALLLVDNLECHVSGESEAIFSEELDAVLQPLPKNATFVCQP</sequence>
<name>A0A225VZG1_9STRA</name>
<dbReference type="OrthoDB" id="129077at2759"/>
<dbReference type="Pfam" id="PF03184">
    <property type="entry name" value="DDE_1"/>
    <property type="match status" value="1"/>
</dbReference>
<dbReference type="GO" id="GO:0003676">
    <property type="term" value="F:nucleic acid binding"/>
    <property type="evidence" value="ECO:0007669"/>
    <property type="project" value="InterPro"/>
</dbReference>
<evidence type="ECO:0000313" key="2">
    <source>
        <dbReference type="EMBL" id="OWZ10000.1"/>
    </source>
</evidence>
<dbReference type="EMBL" id="NBNE01002595">
    <property type="protein sequence ID" value="OWZ10000.1"/>
    <property type="molecule type" value="Genomic_DNA"/>
</dbReference>
<protein>
    <recommendedName>
        <fullName evidence="1">DDE-1 domain-containing protein</fullName>
    </recommendedName>
</protein>
<gene>
    <name evidence="2" type="ORF">PHMEG_00017212</name>
</gene>
<proteinExistence type="predicted"/>
<evidence type="ECO:0000313" key="3">
    <source>
        <dbReference type="Proteomes" id="UP000198211"/>
    </source>
</evidence>
<evidence type="ECO:0000259" key="1">
    <source>
        <dbReference type="Pfam" id="PF03184"/>
    </source>
</evidence>
<comment type="caution">
    <text evidence="2">The sequence shown here is derived from an EMBL/GenBank/DDBJ whole genome shotgun (WGS) entry which is preliminary data.</text>
</comment>
<accession>A0A225VZG1</accession>
<dbReference type="Proteomes" id="UP000198211">
    <property type="component" value="Unassembled WGS sequence"/>
</dbReference>
<keyword evidence="3" id="KW-1185">Reference proteome</keyword>